<dbReference type="InterPro" id="IPR027417">
    <property type="entry name" value="P-loop_NTPase"/>
</dbReference>
<dbReference type="RefSeq" id="WP_013455621.1">
    <property type="nucleotide sequence ID" value="NC_014759.1"/>
</dbReference>
<evidence type="ECO:0000259" key="1">
    <source>
        <dbReference type="Pfam" id="PF19263"/>
    </source>
</evidence>
<protein>
    <recommendedName>
        <fullName evidence="1">NrS-1 polymerase-like helicase domain-containing protein</fullName>
    </recommendedName>
</protein>
<dbReference type="Pfam" id="PF19263">
    <property type="entry name" value="DUF5906"/>
    <property type="match status" value="1"/>
</dbReference>
<feature type="domain" description="NrS-1 polymerase-like helicase" evidence="1">
    <location>
        <begin position="130"/>
        <end position="234"/>
    </location>
</feature>
<sequence length="405" mass="47808">MDWNKDKKLYLRVATTYYKKVDKLLLSGDYHNYLTMWSRQALIDDYGKESIGDIKKFDGFCNYPSHTNYQETIGKLFNTYKKLNYEPKEGSIENFKAYMNHIFQSQYELGLDYFTILYQKPTQALPILCLVSRERGTGKTTILNLSKLIFGDNMTVNKTEDFRSQYNEDWSSELLIGIDEALLDRKEDSERIKNLSTAKTTKSQAKYKQRVEQEFFGKFILCSNHEETFIPIDQGETRYWVIKVKPFEGEEDPFLIEKLEKEIPAIMHFLANRKISTEHSSRMWFHPSLLKTDALRRVINRNKSKAELELASIFNDILYDFDQEEIKFTLTDAVAFLNRSKIRNNQRTQIKEILQQKWQLSPIENPSTYTKYTINSEGNIYETPQAKGRYYTVNKEFIDDKLLNC</sequence>
<organism evidence="2 3">
    <name type="scientific">Marivirga tractuosa (strain ATCC 23168 / DSM 4126 / NBRC 15989 / NCIMB 1408 / VKM B-1430 / H-43)</name>
    <name type="common">Microscilla tractuosa</name>
    <name type="synonym">Flexibacter tractuosus</name>
    <dbReference type="NCBI Taxonomy" id="643867"/>
    <lineage>
        <taxon>Bacteria</taxon>
        <taxon>Pseudomonadati</taxon>
        <taxon>Bacteroidota</taxon>
        <taxon>Cytophagia</taxon>
        <taxon>Cytophagales</taxon>
        <taxon>Marivirgaceae</taxon>
        <taxon>Marivirga</taxon>
    </lineage>
</organism>
<dbReference type="InterPro" id="IPR045455">
    <property type="entry name" value="NrS-1_pol-like_helicase"/>
</dbReference>
<dbReference type="Proteomes" id="UP000008720">
    <property type="component" value="Chromosome"/>
</dbReference>
<dbReference type="eggNOG" id="COG3378">
    <property type="taxonomic scope" value="Bacteria"/>
</dbReference>
<name>E4TN91_MARTH</name>
<accession>E4TN91</accession>
<dbReference type="AlphaFoldDB" id="E4TN91"/>
<dbReference type="STRING" id="643867.Ftrac_3509"/>
<evidence type="ECO:0000313" key="3">
    <source>
        <dbReference type="Proteomes" id="UP000008720"/>
    </source>
</evidence>
<reference evidence="2 3" key="1">
    <citation type="journal article" date="2011" name="Stand. Genomic Sci.">
        <title>Complete genome sequence of Marivirga tractuosa type strain (H-43).</title>
        <authorList>
            <person name="Pagani I."/>
            <person name="Chertkov O."/>
            <person name="Lapidus A."/>
            <person name="Lucas S."/>
            <person name="Del Rio T.G."/>
            <person name="Tice H."/>
            <person name="Copeland A."/>
            <person name="Cheng J.F."/>
            <person name="Nolan M."/>
            <person name="Saunders E."/>
            <person name="Pitluck S."/>
            <person name="Held B."/>
            <person name="Goodwin L."/>
            <person name="Liolios K."/>
            <person name="Ovchinikova G."/>
            <person name="Ivanova N."/>
            <person name="Mavromatis K."/>
            <person name="Pati A."/>
            <person name="Chen A."/>
            <person name="Palaniappan K."/>
            <person name="Land M."/>
            <person name="Hauser L."/>
            <person name="Jeffries C.D."/>
            <person name="Detter J.C."/>
            <person name="Han C."/>
            <person name="Tapia R."/>
            <person name="Ngatchou-Djao O.D."/>
            <person name="Rohde M."/>
            <person name="Goker M."/>
            <person name="Spring S."/>
            <person name="Sikorski J."/>
            <person name="Woyke T."/>
            <person name="Bristow J."/>
            <person name="Eisen J.A."/>
            <person name="Markowitz V."/>
            <person name="Hugenholtz P."/>
            <person name="Klenk H.P."/>
            <person name="Kyrpides N.C."/>
        </authorList>
    </citation>
    <scope>NUCLEOTIDE SEQUENCE [LARGE SCALE GENOMIC DNA]</scope>
    <source>
        <strain evidence="3">ATCC 23168 / DSM 4126 / NBRC 15989 / NCIMB 1408 / VKM B-1430 / H-43</strain>
    </source>
</reference>
<gene>
    <name evidence="2" type="ordered locus">Ftrac_3509</name>
</gene>
<dbReference type="OrthoDB" id="608366at2"/>
<proteinExistence type="predicted"/>
<dbReference type="HOGENOM" id="CLU_058416_0_0_10"/>
<dbReference type="Gene3D" id="3.40.50.300">
    <property type="entry name" value="P-loop containing nucleotide triphosphate hydrolases"/>
    <property type="match status" value="1"/>
</dbReference>
<dbReference type="EMBL" id="CP002349">
    <property type="protein sequence ID" value="ADR23479.1"/>
    <property type="molecule type" value="Genomic_DNA"/>
</dbReference>
<keyword evidence="3" id="KW-1185">Reference proteome</keyword>
<evidence type="ECO:0000313" key="2">
    <source>
        <dbReference type="EMBL" id="ADR23479.1"/>
    </source>
</evidence>
<dbReference type="KEGG" id="mtt:Ftrac_3509"/>